<dbReference type="Proteomes" id="UP000503336">
    <property type="component" value="Chromosome"/>
</dbReference>
<evidence type="ECO:0000259" key="1">
    <source>
        <dbReference type="Pfam" id="PF13649"/>
    </source>
</evidence>
<dbReference type="SUPFAM" id="SSF53335">
    <property type="entry name" value="S-adenosyl-L-methionine-dependent methyltransferases"/>
    <property type="match status" value="1"/>
</dbReference>
<sequence>MARKADWSGALGEKWARRASVMERMLAPFGMAAMDALGDIEGRVALDLGCGGGASTFTLAGRGATAFGVDVSPDLIALAAERRARAKGPGRRVGFRCADAATAVFAAPVGALFSQFGAMFFDEPLPAYAHLRRAMAPGAPLAIACWRTVRENEWATAPLDAAKALLPPTPPPDPRAPGPFAWAKPEESFAPMLEAAGWRRVAWAPADAVVEFGAGMGGDKVEAATRFAMEIGPMASRLRDVSEGVRRKVESAVHAAMAKRAACDGRPQATAAAWIVTARA</sequence>
<proteinExistence type="predicted"/>
<dbReference type="InterPro" id="IPR041698">
    <property type="entry name" value="Methyltransf_25"/>
</dbReference>
<dbReference type="AlphaFoldDB" id="A0A7L5BU63"/>
<dbReference type="GO" id="GO:0032259">
    <property type="term" value="P:methylation"/>
    <property type="evidence" value="ECO:0007669"/>
    <property type="project" value="UniProtKB-KW"/>
</dbReference>
<name>A0A7L5BU63_9RHOB</name>
<dbReference type="EMBL" id="CP049056">
    <property type="protein sequence ID" value="QIE55112.1"/>
    <property type="molecule type" value="Genomic_DNA"/>
</dbReference>
<keyword evidence="2" id="KW-0808">Transferase</keyword>
<keyword evidence="2" id="KW-0489">Methyltransferase</keyword>
<accession>A0A7L5BU63</accession>
<dbReference type="Pfam" id="PF13649">
    <property type="entry name" value="Methyltransf_25"/>
    <property type="match status" value="1"/>
</dbReference>
<organism evidence="2 3">
    <name type="scientific">Pikeienuella piscinae</name>
    <dbReference type="NCBI Taxonomy" id="2748098"/>
    <lineage>
        <taxon>Bacteria</taxon>
        <taxon>Pseudomonadati</taxon>
        <taxon>Pseudomonadota</taxon>
        <taxon>Alphaproteobacteria</taxon>
        <taxon>Rhodobacterales</taxon>
        <taxon>Paracoccaceae</taxon>
        <taxon>Pikeienuella</taxon>
    </lineage>
</organism>
<dbReference type="InterPro" id="IPR029063">
    <property type="entry name" value="SAM-dependent_MTases_sf"/>
</dbReference>
<gene>
    <name evidence="2" type="ORF">G5B40_06385</name>
</gene>
<keyword evidence="3" id="KW-1185">Reference proteome</keyword>
<dbReference type="Gene3D" id="3.40.50.150">
    <property type="entry name" value="Vaccinia Virus protein VP39"/>
    <property type="match status" value="1"/>
</dbReference>
<evidence type="ECO:0000313" key="2">
    <source>
        <dbReference type="EMBL" id="QIE55112.1"/>
    </source>
</evidence>
<reference evidence="2 3" key="1">
    <citation type="submission" date="2020-02" db="EMBL/GenBank/DDBJ databases">
        <title>complete genome sequence of Rhodobacteraceae bacterium.</title>
        <authorList>
            <person name="Park J."/>
            <person name="Kim Y.-S."/>
            <person name="Kim K.-H."/>
        </authorList>
    </citation>
    <scope>NUCLEOTIDE SEQUENCE [LARGE SCALE GENOMIC DNA]</scope>
    <source>
        <strain evidence="2 3">RR4-56</strain>
    </source>
</reference>
<protein>
    <submittedName>
        <fullName evidence="2">Class I SAM-dependent methyltransferase</fullName>
    </submittedName>
</protein>
<dbReference type="GO" id="GO:0008168">
    <property type="term" value="F:methyltransferase activity"/>
    <property type="evidence" value="ECO:0007669"/>
    <property type="project" value="UniProtKB-KW"/>
</dbReference>
<dbReference type="RefSeq" id="WP_165096468.1">
    <property type="nucleotide sequence ID" value="NZ_CP049056.1"/>
</dbReference>
<dbReference type="KEGG" id="hdh:G5B40_06385"/>
<evidence type="ECO:0000313" key="3">
    <source>
        <dbReference type="Proteomes" id="UP000503336"/>
    </source>
</evidence>
<dbReference type="CDD" id="cd02440">
    <property type="entry name" value="AdoMet_MTases"/>
    <property type="match status" value="1"/>
</dbReference>
<feature type="domain" description="Methyltransferase" evidence="1">
    <location>
        <begin position="46"/>
        <end position="138"/>
    </location>
</feature>